<keyword evidence="2" id="KW-1185">Reference proteome</keyword>
<comment type="caution">
    <text evidence="1">The sequence shown here is derived from an EMBL/GenBank/DDBJ whole genome shotgun (WGS) entry which is preliminary data.</text>
</comment>
<name>A0A927MML2_9ACTN</name>
<dbReference type="Proteomes" id="UP000638648">
    <property type="component" value="Unassembled WGS sequence"/>
</dbReference>
<gene>
    <name evidence="1" type="ORF">HEB94_000304</name>
</gene>
<protein>
    <submittedName>
        <fullName evidence="1">Uncharacterized protein</fullName>
    </submittedName>
</protein>
<evidence type="ECO:0000313" key="2">
    <source>
        <dbReference type="Proteomes" id="UP000638648"/>
    </source>
</evidence>
<dbReference type="AlphaFoldDB" id="A0A927MML2"/>
<reference evidence="1" key="1">
    <citation type="submission" date="2020-10" db="EMBL/GenBank/DDBJ databases">
        <title>Sequencing the genomes of 1000 actinobacteria strains.</title>
        <authorList>
            <person name="Klenk H.-P."/>
        </authorList>
    </citation>
    <scope>NUCLEOTIDE SEQUENCE</scope>
    <source>
        <strain evidence="1">DSM 45354</strain>
    </source>
</reference>
<accession>A0A927MML2</accession>
<evidence type="ECO:0000313" key="1">
    <source>
        <dbReference type="EMBL" id="MBE1603456.1"/>
    </source>
</evidence>
<sequence length="142" mass="16009">MTWWAPSRADQAHGRVVGDRPAVVAGLRHHRVHSFQDSLRDRVGTGEPGWGGQDEDLCRQDLFRQARPLVFRPEFRLHAGWYVKDDDSNVLDVRPEVPELVHDHGRQASDVGSFGGRLTVRFSTTTRIRFTLLEDGVSGPAQ</sequence>
<dbReference type="EMBL" id="JADBEM010000001">
    <property type="protein sequence ID" value="MBE1603456.1"/>
    <property type="molecule type" value="Genomic_DNA"/>
</dbReference>
<organism evidence="1 2">
    <name type="scientific">Actinopolymorpha pittospori</name>
    <dbReference type="NCBI Taxonomy" id="648752"/>
    <lineage>
        <taxon>Bacteria</taxon>
        <taxon>Bacillati</taxon>
        <taxon>Actinomycetota</taxon>
        <taxon>Actinomycetes</taxon>
        <taxon>Propionibacteriales</taxon>
        <taxon>Actinopolymorphaceae</taxon>
        <taxon>Actinopolymorpha</taxon>
    </lineage>
</organism>
<proteinExistence type="predicted"/>